<reference evidence="1 2" key="1">
    <citation type="submission" date="2019-04" db="EMBL/GenBank/DDBJ databases">
        <title>Microbes associate with the intestines of laboratory mice.</title>
        <authorList>
            <person name="Navarre W."/>
            <person name="Wong E."/>
            <person name="Huang K."/>
            <person name="Tropini C."/>
            <person name="Ng K."/>
            <person name="Yu B."/>
        </authorList>
    </citation>
    <scope>NUCLEOTIDE SEQUENCE [LARGE SCALE GENOMIC DNA]</scope>
    <source>
        <strain evidence="1 2">NM46_B2-13</strain>
    </source>
</reference>
<dbReference type="EMBL" id="SRYO01000008">
    <property type="protein sequence ID" value="TGY35039.1"/>
    <property type="molecule type" value="Genomic_DNA"/>
</dbReference>
<evidence type="ECO:0000313" key="1">
    <source>
        <dbReference type="EMBL" id="TGY35039.1"/>
    </source>
</evidence>
<comment type="caution">
    <text evidence="1">The sequence shown here is derived from an EMBL/GenBank/DDBJ whole genome shotgun (WGS) entry which is preliminary data.</text>
</comment>
<accession>A0A4S2D101</accession>
<protein>
    <recommendedName>
        <fullName evidence="3">Phage tail protein</fullName>
    </recommendedName>
</protein>
<proteinExistence type="predicted"/>
<organism evidence="1 2">
    <name type="scientific">Microbacterium laevaniformans</name>
    <dbReference type="NCBI Taxonomy" id="36807"/>
    <lineage>
        <taxon>Bacteria</taxon>
        <taxon>Bacillati</taxon>
        <taxon>Actinomycetota</taxon>
        <taxon>Actinomycetes</taxon>
        <taxon>Micrococcales</taxon>
        <taxon>Microbacteriaceae</taxon>
        <taxon>Microbacterium</taxon>
    </lineage>
</organism>
<gene>
    <name evidence="1" type="ORF">E5344_12195</name>
</gene>
<dbReference type="OrthoDB" id="3787252at2"/>
<dbReference type="RefSeq" id="WP_135949795.1">
    <property type="nucleotide sequence ID" value="NZ_SRYO01000008.1"/>
</dbReference>
<dbReference type="AlphaFoldDB" id="A0A4S2D101"/>
<evidence type="ECO:0000313" key="2">
    <source>
        <dbReference type="Proteomes" id="UP000309893"/>
    </source>
</evidence>
<evidence type="ECO:0008006" key="3">
    <source>
        <dbReference type="Google" id="ProtNLM"/>
    </source>
</evidence>
<dbReference type="Proteomes" id="UP000309893">
    <property type="component" value="Unassembled WGS sequence"/>
</dbReference>
<name>A0A4S2D101_9MICO</name>
<sequence>MSTRIRGKKLSLTLGSPGIPVWQDVKSWTLAPEDLDGPTFGEIANGGAAWKLSGTGIQSNDTGSFWEYVWANAGKDVAFTVAPHGNTVATATQPHYAGTLNIGKKPSIGGDAGSTGYEFDFEFEVIGEPVKDTGA</sequence>